<dbReference type="InterPro" id="IPR021958">
    <property type="entry name" value="DUF3575"/>
</dbReference>
<dbReference type="EMBL" id="SJSM01000001">
    <property type="protein sequence ID" value="TCC99128.1"/>
    <property type="molecule type" value="Genomic_DNA"/>
</dbReference>
<keyword evidence="3" id="KW-1185">Reference proteome</keyword>
<keyword evidence="1" id="KW-0732">Signal</keyword>
<comment type="caution">
    <text evidence="2">The sequence shown here is derived from an EMBL/GenBank/DDBJ whole genome shotgun (WGS) entry which is preliminary data.</text>
</comment>
<feature type="chain" id="PRO_5020964285" evidence="1">
    <location>
        <begin position="27"/>
        <end position="267"/>
    </location>
</feature>
<feature type="signal peptide" evidence="1">
    <location>
        <begin position="1"/>
        <end position="26"/>
    </location>
</feature>
<accession>A0A4R0NG38</accession>
<evidence type="ECO:0000313" key="3">
    <source>
        <dbReference type="Proteomes" id="UP000291117"/>
    </source>
</evidence>
<reference evidence="2 3" key="1">
    <citation type="submission" date="2019-02" db="EMBL/GenBank/DDBJ databases">
        <title>Pedobacter sp. RP-3-8 sp. nov., isolated from Arctic soil.</title>
        <authorList>
            <person name="Dahal R.H."/>
        </authorList>
    </citation>
    <scope>NUCLEOTIDE SEQUENCE [LARGE SCALE GENOMIC DNA]</scope>
    <source>
        <strain evidence="2 3">RP-3-8</strain>
    </source>
</reference>
<gene>
    <name evidence="2" type="ORF">EZ444_00125</name>
</gene>
<evidence type="ECO:0000313" key="2">
    <source>
        <dbReference type="EMBL" id="TCC99128.1"/>
    </source>
</evidence>
<dbReference type="RefSeq" id="WP_131606032.1">
    <property type="nucleotide sequence ID" value="NZ_SJSM01000001.1"/>
</dbReference>
<dbReference type="OrthoDB" id="1118958at2"/>
<dbReference type="AlphaFoldDB" id="A0A4R0NG38"/>
<evidence type="ECO:0000256" key="1">
    <source>
        <dbReference type="SAM" id="SignalP"/>
    </source>
</evidence>
<dbReference type="Pfam" id="PF12099">
    <property type="entry name" value="DUF3575"/>
    <property type="match status" value="1"/>
</dbReference>
<dbReference type="Proteomes" id="UP000291117">
    <property type="component" value="Unassembled WGS sequence"/>
</dbReference>
<protein>
    <submittedName>
        <fullName evidence="2">DUF3575 domain-containing protein</fullName>
    </submittedName>
</protein>
<proteinExistence type="predicted"/>
<name>A0A4R0NG38_9SPHI</name>
<sequence length="267" mass="29571">MQANFTKNLLLSTLVLILCSFGTVNAQDKTKATQEASSEVEGKNLVKWNFAAMVLKNYSFQYERAIAKKISVGLGVRFAPKSGVPFKSQFEKLIDDEDTWNSIKDFKTGNFAITPEVRFYMGQSVFRGFYVAPFARYAKYSVEGPFNYDVTVNVSGTDVNQKGVIPLSGDIKTFTGGLLLGAQWKLSKLVYLDWWIIGASYGTSSGSISGKKTLNSDEQKALKEQLEDLEDLPLVKVKSEVNSEGAKVDFDGPWANLRAGLSIGFRF</sequence>
<organism evidence="2 3">
    <name type="scientific">Pedobacter hiemivivus</name>
    <dbReference type="NCBI Taxonomy" id="2530454"/>
    <lineage>
        <taxon>Bacteria</taxon>
        <taxon>Pseudomonadati</taxon>
        <taxon>Bacteroidota</taxon>
        <taxon>Sphingobacteriia</taxon>
        <taxon>Sphingobacteriales</taxon>
        <taxon>Sphingobacteriaceae</taxon>
        <taxon>Pedobacter</taxon>
    </lineage>
</organism>